<dbReference type="GeneID" id="56144388"/>
<evidence type="ECO:0000313" key="2">
    <source>
        <dbReference type="Proteomes" id="UP000510869"/>
    </source>
</evidence>
<dbReference type="RefSeq" id="WP_180840432.1">
    <property type="nucleotide sequence ID" value="NZ_CP059154.1"/>
</dbReference>
<dbReference type="OrthoDB" id="195071at2157"/>
<accession>A0A7D6GPM3</accession>
<protein>
    <submittedName>
        <fullName evidence="1">Uncharacterized protein</fullName>
    </submittedName>
</protein>
<dbReference type="KEGG" id="nay:HYG81_14245"/>
<dbReference type="AlphaFoldDB" id="A0A7D6GPM3"/>
<organism evidence="1 2">
    <name type="scientific">Natrinema zhouii</name>
    <dbReference type="NCBI Taxonomy" id="1710539"/>
    <lineage>
        <taxon>Archaea</taxon>
        <taxon>Methanobacteriati</taxon>
        <taxon>Methanobacteriota</taxon>
        <taxon>Stenosarchaea group</taxon>
        <taxon>Halobacteria</taxon>
        <taxon>Halobacteriales</taxon>
        <taxon>Natrialbaceae</taxon>
        <taxon>Natrinema</taxon>
    </lineage>
</organism>
<proteinExistence type="predicted"/>
<keyword evidence="2" id="KW-1185">Reference proteome</keyword>
<dbReference type="Proteomes" id="UP000510869">
    <property type="component" value="Chromosome"/>
</dbReference>
<evidence type="ECO:0000313" key="1">
    <source>
        <dbReference type="EMBL" id="QLK25242.1"/>
    </source>
</evidence>
<sequence>MRRRELLAGGSLFVSSMVAGCIGNIQFSNNTQSEADRVHFTEIGSEYVVSIQNERNRSVDAAVAVTAANGTTEEETVSVKPGDETPVRGLFTTGAESYTVSVSSDETATERTLRPTESPHDEFVYTISSDGIRFQKGYRPTSDIVISNDSDEHVDVRVTIDDPTDSGVVYDSIPVPPNDLVAFRDVFAAGKEYDVTVRANGMTKSITHLNSDTNSVWIDIERHDLRLSVSER</sequence>
<dbReference type="PROSITE" id="PS51257">
    <property type="entry name" value="PROKAR_LIPOPROTEIN"/>
    <property type="match status" value="1"/>
</dbReference>
<name>A0A7D6GPM3_9EURY</name>
<dbReference type="EMBL" id="CP059154">
    <property type="protein sequence ID" value="QLK25242.1"/>
    <property type="molecule type" value="Genomic_DNA"/>
</dbReference>
<reference evidence="1 2" key="1">
    <citation type="submission" date="2020-07" db="EMBL/GenBank/DDBJ databases">
        <title>Natrinema (YPL30) sp. nov. and Haloterrigena xxxxxx (YPL8) sp. nov., isolated from a salt mine.</title>
        <authorList>
            <person name="Cui H."/>
        </authorList>
    </citation>
    <scope>NUCLEOTIDE SEQUENCE [LARGE SCALE GENOMIC DNA]</scope>
    <source>
        <strain evidence="1 2">YPL13</strain>
    </source>
</reference>
<gene>
    <name evidence="1" type="ORF">HYG81_14245</name>
</gene>